<comment type="caution">
    <text evidence="2">The sequence shown here is derived from an EMBL/GenBank/DDBJ whole genome shotgun (WGS) entry which is preliminary data.</text>
</comment>
<proteinExistence type="predicted"/>
<dbReference type="Pfam" id="PF00583">
    <property type="entry name" value="Acetyltransf_1"/>
    <property type="match status" value="1"/>
</dbReference>
<accession>A0A354M5X9</accession>
<keyword evidence="2" id="KW-0808">Transferase</keyword>
<dbReference type="Gene3D" id="3.40.630.30">
    <property type="match status" value="1"/>
</dbReference>
<dbReference type="EMBL" id="DNWC01000165">
    <property type="protein sequence ID" value="HBJ09918.1"/>
    <property type="molecule type" value="Genomic_DNA"/>
</dbReference>
<dbReference type="InterPro" id="IPR016181">
    <property type="entry name" value="Acyl_CoA_acyltransferase"/>
</dbReference>
<dbReference type="GO" id="GO:0016747">
    <property type="term" value="F:acyltransferase activity, transferring groups other than amino-acyl groups"/>
    <property type="evidence" value="ECO:0007669"/>
    <property type="project" value="InterPro"/>
</dbReference>
<evidence type="ECO:0000259" key="1">
    <source>
        <dbReference type="PROSITE" id="PS51186"/>
    </source>
</evidence>
<dbReference type="CDD" id="cd04301">
    <property type="entry name" value="NAT_SF"/>
    <property type="match status" value="1"/>
</dbReference>
<feature type="domain" description="N-acetyltransferase" evidence="1">
    <location>
        <begin position="5"/>
        <end position="154"/>
    </location>
</feature>
<dbReference type="AlphaFoldDB" id="A0A354M5X9"/>
<evidence type="ECO:0000313" key="2">
    <source>
        <dbReference type="EMBL" id="HBJ09918.1"/>
    </source>
</evidence>
<sequence>MMQLIRITDSDDAFLKRLISLYEESFPLEERRPVEQLKRLIKSADSMHFNAVVLDGELCGLFVFWDFETFYYLEHFAIYPHLRNKKIGQQVLDYVAKNLSGLRLLEVEPAIDDEIAIRRVEYYRRNGYKVLEKEYIQPSYHKREDACPLWIMGNENSDFLPQYIERIKDEVYRRNISE</sequence>
<organism evidence="2 3">
    <name type="scientific">Coprobacter fastidiosus</name>
    <dbReference type="NCBI Taxonomy" id="1099853"/>
    <lineage>
        <taxon>Bacteria</taxon>
        <taxon>Pseudomonadati</taxon>
        <taxon>Bacteroidota</taxon>
        <taxon>Bacteroidia</taxon>
        <taxon>Bacteroidales</taxon>
        <taxon>Barnesiellaceae</taxon>
        <taxon>Coprobacter</taxon>
    </lineage>
</organism>
<gene>
    <name evidence="2" type="ORF">DDY73_13055</name>
</gene>
<dbReference type="InterPro" id="IPR000182">
    <property type="entry name" value="GNAT_dom"/>
</dbReference>
<reference evidence="2 3" key="1">
    <citation type="journal article" date="2018" name="Nat. Biotechnol.">
        <title>A standardized bacterial taxonomy based on genome phylogeny substantially revises the tree of life.</title>
        <authorList>
            <person name="Parks D.H."/>
            <person name="Chuvochina M."/>
            <person name="Waite D.W."/>
            <person name="Rinke C."/>
            <person name="Skarshewski A."/>
            <person name="Chaumeil P.A."/>
            <person name="Hugenholtz P."/>
        </authorList>
    </citation>
    <scope>NUCLEOTIDE SEQUENCE [LARGE SCALE GENOMIC DNA]</scope>
    <source>
        <strain evidence="2">UBA11482</strain>
    </source>
</reference>
<protein>
    <submittedName>
        <fullName evidence="2">N-acetyltransferase</fullName>
    </submittedName>
</protein>
<evidence type="ECO:0000313" key="3">
    <source>
        <dbReference type="Proteomes" id="UP000262954"/>
    </source>
</evidence>
<dbReference type="PROSITE" id="PS51186">
    <property type="entry name" value="GNAT"/>
    <property type="match status" value="1"/>
</dbReference>
<name>A0A354M5X9_9BACT</name>
<dbReference type="SUPFAM" id="SSF55729">
    <property type="entry name" value="Acyl-CoA N-acyltransferases (Nat)"/>
    <property type="match status" value="1"/>
</dbReference>
<dbReference type="RefSeq" id="WP_022390914.1">
    <property type="nucleotide sequence ID" value="NZ_CAJKYL010000001.1"/>
</dbReference>
<dbReference type="Proteomes" id="UP000262954">
    <property type="component" value="Unassembled WGS sequence"/>
</dbReference>